<organism evidence="2 3">
    <name type="scientific">Nicotiana attenuata</name>
    <name type="common">Coyote tobacco</name>
    <dbReference type="NCBI Taxonomy" id="49451"/>
    <lineage>
        <taxon>Eukaryota</taxon>
        <taxon>Viridiplantae</taxon>
        <taxon>Streptophyta</taxon>
        <taxon>Embryophyta</taxon>
        <taxon>Tracheophyta</taxon>
        <taxon>Spermatophyta</taxon>
        <taxon>Magnoliopsida</taxon>
        <taxon>eudicotyledons</taxon>
        <taxon>Gunneridae</taxon>
        <taxon>Pentapetalae</taxon>
        <taxon>asterids</taxon>
        <taxon>lamiids</taxon>
        <taxon>Solanales</taxon>
        <taxon>Solanaceae</taxon>
        <taxon>Nicotianoideae</taxon>
        <taxon>Nicotianeae</taxon>
        <taxon>Nicotiana</taxon>
    </lineage>
</organism>
<keyword evidence="3" id="KW-1185">Reference proteome</keyword>
<comment type="caution">
    <text evidence="2">The sequence shown here is derived from an EMBL/GenBank/DDBJ whole genome shotgun (WGS) entry which is preliminary data.</text>
</comment>
<proteinExistence type="predicted"/>
<feature type="compositionally biased region" description="Acidic residues" evidence="1">
    <location>
        <begin position="58"/>
        <end position="71"/>
    </location>
</feature>
<evidence type="ECO:0000256" key="1">
    <source>
        <dbReference type="SAM" id="MobiDB-lite"/>
    </source>
</evidence>
<sequence length="123" mass="14320">MWNLGAIARSFRDMVTVSTKTPAMRKLWCPLYQTCLEKLQENYYKENRKNNTINDGAADCDQENEDEEVEEKEIILVERWPANQGEDPPAQQNNVSNPEIIPPQVNVPHDEEEEIAGYNWYGY</sequence>
<dbReference type="SMR" id="A0A1J6KNG1"/>
<gene>
    <name evidence="2" type="ORF">A4A49_39964</name>
</gene>
<dbReference type="EMBL" id="MJEQ01004957">
    <property type="protein sequence ID" value="OIT20737.1"/>
    <property type="molecule type" value="Genomic_DNA"/>
</dbReference>
<dbReference type="AlphaFoldDB" id="A0A1J6KNG1"/>
<feature type="region of interest" description="Disordered" evidence="1">
    <location>
        <begin position="50"/>
        <end position="112"/>
    </location>
</feature>
<protein>
    <submittedName>
        <fullName evidence="2">Uncharacterized protein</fullName>
    </submittedName>
</protein>
<reference evidence="2" key="1">
    <citation type="submission" date="2016-11" db="EMBL/GenBank/DDBJ databases">
        <title>The genome of Nicotiana attenuata.</title>
        <authorList>
            <person name="Xu S."/>
            <person name="Brockmoeller T."/>
            <person name="Gaquerel E."/>
            <person name="Navarro A."/>
            <person name="Kuhl H."/>
            <person name="Gase K."/>
            <person name="Ling Z."/>
            <person name="Zhou W."/>
            <person name="Kreitzer C."/>
            <person name="Stanke M."/>
            <person name="Tang H."/>
            <person name="Lyons E."/>
            <person name="Pandey P."/>
            <person name="Pandey S.P."/>
            <person name="Timmermann B."/>
            <person name="Baldwin I.T."/>
        </authorList>
    </citation>
    <scope>NUCLEOTIDE SEQUENCE [LARGE SCALE GENOMIC DNA]</scope>
    <source>
        <strain evidence="2">UT</strain>
    </source>
</reference>
<name>A0A1J6KNG1_NICAT</name>
<evidence type="ECO:0000313" key="3">
    <source>
        <dbReference type="Proteomes" id="UP000187609"/>
    </source>
</evidence>
<evidence type="ECO:0000313" key="2">
    <source>
        <dbReference type="EMBL" id="OIT20737.1"/>
    </source>
</evidence>
<accession>A0A1J6KNG1</accession>
<dbReference type="Gramene" id="OIT20737">
    <property type="protein sequence ID" value="OIT20737"/>
    <property type="gene ID" value="A4A49_39964"/>
</dbReference>
<dbReference type="Proteomes" id="UP000187609">
    <property type="component" value="Unassembled WGS sequence"/>
</dbReference>